<dbReference type="GO" id="GO:0005634">
    <property type="term" value="C:nucleus"/>
    <property type="evidence" value="ECO:0007669"/>
    <property type="project" value="UniProtKB-SubCell"/>
</dbReference>
<dbReference type="InterPro" id="IPR045875">
    <property type="entry name" value="NTF2"/>
</dbReference>
<dbReference type="HOGENOM" id="CLU_131642_0_0_1"/>
<dbReference type="GO" id="GO:0005737">
    <property type="term" value="C:cytoplasm"/>
    <property type="evidence" value="ECO:0007669"/>
    <property type="project" value="UniProtKB-SubCell"/>
</dbReference>
<comment type="function">
    <text evidence="1">Has a role in nuclear-cytoplasmic transport of proteins and mRNAs.</text>
</comment>
<accession>H0EE65</accession>
<reference evidence="3 4" key="1">
    <citation type="journal article" date="2012" name="Eukaryot. Cell">
        <title>Genome sequence of the fungus Glarea lozoyensis: the first genome sequence of a species from the Helotiaceae family.</title>
        <authorList>
            <person name="Youssar L."/>
            <person name="Gruening B.A."/>
            <person name="Erxleben A."/>
            <person name="Guenther S."/>
            <person name="Huettel W."/>
        </authorList>
    </citation>
    <scope>NUCLEOTIDE SEQUENCE [LARGE SCALE GENOMIC DNA]</scope>
    <source>
        <strain evidence="4">ATCC 74030 / MF5533</strain>
    </source>
</reference>
<dbReference type="GO" id="GO:0051028">
    <property type="term" value="P:mRNA transport"/>
    <property type="evidence" value="ECO:0007669"/>
    <property type="project" value="UniProtKB-UniRule"/>
</dbReference>
<evidence type="ECO:0000259" key="2">
    <source>
        <dbReference type="PROSITE" id="PS50177"/>
    </source>
</evidence>
<dbReference type="InterPro" id="IPR018222">
    <property type="entry name" value="Nuclear_transport_factor_2_euk"/>
</dbReference>
<dbReference type="Proteomes" id="UP000005446">
    <property type="component" value="Unassembled WGS sequence"/>
</dbReference>
<dbReference type="EMBL" id="AGUE01000012">
    <property type="protein sequence ID" value="EHL03223.1"/>
    <property type="molecule type" value="Genomic_DNA"/>
</dbReference>
<sequence length="127" mass="14273">MATHDYAELARQFTQAYYEFLNGDVYKLAGVYRDNSMLTFESDSFLGASSIVEHYNKQKVEGKVVVPATQDAQPSNDQGGVIVLVTGLIEIHTPDEVQSFKFSQVFQLLQDAQGFFVFNDVFKLVYG</sequence>
<dbReference type="AlphaFoldDB" id="H0EE65"/>
<keyword evidence="1" id="KW-0653">Protein transport</keyword>
<comment type="caution">
    <text evidence="3">The sequence shown here is derived from an EMBL/GenBank/DDBJ whole genome shotgun (WGS) entry which is preliminary data.</text>
</comment>
<keyword evidence="4" id="KW-1185">Reference proteome</keyword>
<dbReference type="InterPro" id="IPR032710">
    <property type="entry name" value="NTF2-like_dom_sf"/>
</dbReference>
<dbReference type="SUPFAM" id="SSF54427">
    <property type="entry name" value="NTF2-like"/>
    <property type="match status" value="1"/>
</dbReference>
<dbReference type="GO" id="GO:0006913">
    <property type="term" value="P:nucleocytoplasmic transport"/>
    <property type="evidence" value="ECO:0007669"/>
    <property type="project" value="UniProtKB-UniRule"/>
</dbReference>
<name>H0EE65_GLAL7</name>
<keyword evidence="1" id="KW-0539">Nucleus</keyword>
<dbReference type="InParanoid" id="H0EE65"/>
<comment type="subcellular location">
    <subcellularLocation>
        <location evidence="1">Cytoplasm</location>
    </subcellularLocation>
    <subcellularLocation>
        <location evidence="1">Nucleus</location>
    </subcellularLocation>
</comment>
<evidence type="ECO:0000313" key="4">
    <source>
        <dbReference type="Proteomes" id="UP000005446"/>
    </source>
</evidence>
<feature type="domain" description="NTF2" evidence="2">
    <location>
        <begin position="9"/>
        <end position="124"/>
    </location>
</feature>
<dbReference type="PANTHER" id="PTHR12612">
    <property type="entry name" value="NUCLEAR TRANSPORT FACTOR 2"/>
    <property type="match status" value="1"/>
</dbReference>
<keyword evidence="1" id="KW-0963">Cytoplasm</keyword>
<dbReference type="GO" id="GO:0015031">
    <property type="term" value="P:protein transport"/>
    <property type="evidence" value="ECO:0007669"/>
    <property type="project" value="UniProtKB-KW"/>
</dbReference>
<dbReference type="CDD" id="cd00780">
    <property type="entry name" value="NTF2"/>
    <property type="match status" value="1"/>
</dbReference>
<organism evidence="3 4">
    <name type="scientific">Glarea lozoyensis (strain ATCC 74030 / MF5533)</name>
    <dbReference type="NCBI Taxonomy" id="1104152"/>
    <lineage>
        <taxon>Eukaryota</taxon>
        <taxon>Fungi</taxon>
        <taxon>Dikarya</taxon>
        <taxon>Ascomycota</taxon>
        <taxon>Pezizomycotina</taxon>
        <taxon>Leotiomycetes</taxon>
        <taxon>Helotiales</taxon>
        <taxon>Helotiaceae</taxon>
        <taxon>Glarea</taxon>
    </lineage>
</organism>
<dbReference type="Pfam" id="PF02136">
    <property type="entry name" value="NTF2"/>
    <property type="match status" value="1"/>
</dbReference>
<evidence type="ECO:0000313" key="3">
    <source>
        <dbReference type="EMBL" id="EHL03223.1"/>
    </source>
</evidence>
<gene>
    <name evidence="3" type="ORF">M7I_0737</name>
</gene>
<keyword evidence="1" id="KW-0813">Transport</keyword>
<dbReference type="OrthoDB" id="6507044at2759"/>
<protein>
    <recommendedName>
        <fullName evidence="1">Nuclear transport factor 2</fullName>
        <shortName evidence="1">NTF-2</shortName>
    </recommendedName>
</protein>
<dbReference type="PROSITE" id="PS50177">
    <property type="entry name" value="NTF2_DOMAIN"/>
    <property type="match status" value="1"/>
</dbReference>
<dbReference type="Gene3D" id="3.10.450.50">
    <property type="match status" value="1"/>
</dbReference>
<proteinExistence type="predicted"/>
<dbReference type="FunCoup" id="H0EE65">
    <property type="interactions" value="743"/>
</dbReference>
<dbReference type="InterPro" id="IPR002075">
    <property type="entry name" value="NTF2_dom"/>
</dbReference>
<evidence type="ECO:0000256" key="1">
    <source>
        <dbReference type="RuleBase" id="RU369002"/>
    </source>
</evidence>